<evidence type="ECO:0000259" key="8">
    <source>
        <dbReference type="SMART" id="SM01005"/>
    </source>
</evidence>
<evidence type="ECO:0000256" key="5">
    <source>
        <dbReference type="HAMAP-Rule" id="MF_01201"/>
    </source>
</evidence>
<comment type="cofactor">
    <cofactor evidence="2 5 6">
        <name>pyridoxal 5'-phosphate</name>
        <dbReference type="ChEBI" id="CHEBI:597326"/>
    </cofactor>
</comment>
<keyword evidence="10" id="KW-1185">Reference proteome</keyword>
<dbReference type="UniPathway" id="UPA00042">
    <property type="reaction ID" value="UER00497"/>
</dbReference>
<dbReference type="SUPFAM" id="SSF51419">
    <property type="entry name" value="PLP-binding barrel"/>
    <property type="match status" value="1"/>
</dbReference>
<dbReference type="STRING" id="1121279.SAMN02745887_02585"/>
<dbReference type="GO" id="GO:0008784">
    <property type="term" value="F:alanine racemase activity"/>
    <property type="evidence" value="ECO:0007669"/>
    <property type="project" value="UniProtKB-UniRule"/>
</dbReference>
<dbReference type="InterPro" id="IPR000821">
    <property type="entry name" value="Ala_racemase"/>
</dbReference>
<dbReference type="InterPro" id="IPR029066">
    <property type="entry name" value="PLP-binding_barrel"/>
</dbReference>
<feature type="binding site" evidence="5 7">
    <location>
        <position position="130"/>
    </location>
    <ligand>
        <name>substrate</name>
    </ligand>
</feature>
<dbReference type="FunFam" id="3.20.20.10:FF:000002">
    <property type="entry name" value="Alanine racemase"/>
    <property type="match status" value="1"/>
</dbReference>
<dbReference type="PRINTS" id="PR00992">
    <property type="entry name" value="ALARACEMASE"/>
</dbReference>
<evidence type="ECO:0000313" key="10">
    <source>
        <dbReference type="Proteomes" id="UP000186513"/>
    </source>
</evidence>
<accession>A0A1K2HLZ1</accession>
<feature type="domain" description="Alanine racemase C-terminal" evidence="8">
    <location>
        <begin position="231"/>
        <end position="354"/>
    </location>
</feature>
<dbReference type="AlphaFoldDB" id="A0A1K2HLZ1"/>
<dbReference type="SUPFAM" id="SSF50621">
    <property type="entry name" value="Alanine racemase C-terminal domain-like"/>
    <property type="match status" value="1"/>
</dbReference>
<dbReference type="PANTHER" id="PTHR30511:SF0">
    <property type="entry name" value="ALANINE RACEMASE, CATABOLIC-RELATED"/>
    <property type="match status" value="1"/>
</dbReference>
<feature type="binding site" evidence="5 7">
    <location>
        <position position="300"/>
    </location>
    <ligand>
        <name>substrate</name>
    </ligand>
</feature>
<evidence type="ECO:0000256" key="1">
    <source>
        <dbReference type="ARBA" id="ARBA00000316"/>
    </source>
</evidence>
<proteinExistence type="inferred from homology"/>
<dbReference type="RefSeq" id="WP_072429093.1">
    <property type="nucleotide sequence ID" value="NZ_FPKR01000010.1"/>
</dbReference>
<feature type="active site" description="Proton acceptor; specific for D-alanine" evidence="5">
    <location>
        <position position="34"/>
    </location>
</feature>
<keyword evidence="3 5" id="KW-0663">Pyridoxal phosphate</keyword>
<sequence>MSRPLTATIDLKALRHNYLLAKRLHGGRVLAIVKANAYGHGAARCARALADIADGFGVATIEEAIQLREAGITLPILLLEGWFEAQELAQIQHYQLWTALHSAWQVDEIEAAEINAPLTVWVKIDSGMHRLGLHPDEFPAVAQRLSASPKIAKLVAMTHFARADELDSQATPQQIDRFQQAVAGLGLETSLSNSGGILAWPKAHGDWGRAGVMLYGGAATDRVLANWPKPVMQLDSRIMAVRELAAGEPIGYGARFHTERPTRVGVVACGYADGYPRVVPAGTPVLVNGQRSRIIGRVSMDMLTVDLSDCPGAGVGTAVRLWGEGLPASEVAAAAGTIDYEIFCNLKRARLNYLD</sequence>
<gene>
    <name evidence="9" type="ORF">SAMN02745887_02585</name>
</gene>
<evidence type="ECO:0000256" key="3">
    <source>
        <dbReference type="ARBA" id="ARBA00022898"/>
    </source>
</evidence>
<dbReference type="GO" id="GO:0030632">
    <property type="term" value="P:D-alanine biosynthetic process"/>
    <property type="evidence" value="ECO:0007669"/>
    <property type="project" value="UniProtKB-UniRule"/>
</dbReference>
<dbReference type="HAMAP" id="MF_01201">
    <property type="entry name" value="Ala_racemase"/>
    <property type="match status" value="1"/>
</dbReference>
<comment type="pathway">
    <text evidence="5">Amino-acid biosynthesis; D-alanine biosynthesis; D-alanine from L-alanine: step 1/1.</text>
</comment>
<dbReference type="NCBIfam" id="TIGR00492">
    <property type="entry name" value="alr"/>
    <property type="match status" value="1"/>
</dbReference>
<dbReference type="OrthoDB" id="9813814at2"/>
<dbReference type="Gene3D" id="2.40.37.10">
    <property type="entry name" value="Lyase, Ornithine Decarboxylase, Chain A, domain 1"/>
    <property type="match status" value="1"/>
</dbReference>
<feature type="modified residue" description="N6-(pyridoxal phosphate)lysine" evidence="5 6">
    <location>
        <position position="34"/>
    </location>
</feature>
<dbReference type="GO" id="GO:0005829">
    <property type="term" value="C:cytosol"/>
    <property type="evidence" value="ECO:0007669"/>
    <property type="project" value="TreeGrafter"/>
</dbReference>
<evidence type="ECO:0000256" key="2">
    <source>
        <dbReference type="ARBA" id="ARBA00001933"/>
    </source>
</evidence>
<dbReference type="PROSITE" id="PS00395">
    <property type="entry name" value="ALANINE_RACEMASE"/>
    <property type="match status" value="1"/>
</dbReference>
<dbReference type="PANTHER" id="PTHR30511">
    <property type="entry name" value="ALANINE RACEMASE"/>
    <property type="match status" value="1"/>
</dbReference>
<evidence type="ECO:0000256" key="4">
    <source>
        <dbReference type="ARBA" id="ARBA00023235"/>
    </source>
</evidence>
<dbReference type="EMBL" id="FPKR01000010">
    <property type="protein sequence ID" value="SFZ77783.1"/>
    <property type="molecule type" value="Genomic_DNA"/>
</dbReference>
<dbReference type="CDD" id="cd06827">
    <property type="entry name" value="PLPDE_III_AR_proteobact"/>
    <property type="match status" value="1"/>
</dbReference>
<dbReference type="InterPro" id="IPR020622">
    <property type="entry name" value="Ala_racemase_pyridoxalP-BS"/>
</dbReference>
<dbReference type="InterPro" id="IPR011079">
    <property type="entry name" value="Ala_racemase_C"/>
</dbReference>
<comment type="function">
    <text evidence="5">Catalyzes the interconversion of L-alanine and D-alanine. May also act on other amino acids.</text>
</comment>
<keyword evidence="4 5" id="KW-0413">Isomerase</keyword>
<dbReference type="Pfam" id="PF01168">
    <property type="entry name" value="Ala_racemase_N"/>
    <property type="match status" value="1"/>
</dbReference>
<feature type="active site" description="Proton acceptor; specific for L-alanine" evidence="5">
    <location>
        <position position="252"/>
    </location>
</feature>
<comment type="catalytic activity">
    <reaction evidence="1 5">
        <text>L-alanine = D-alanine</text>
        <dbReference type="Rhea" id="RHEA:20249"/>
        <dbReference type="ChEBI" id="CHEBI:57416"/>
        <dbReference type="ChEBI" id="CHEBI:57972"/>
        <dbReference type="EC" id="5.1.1.1"/>
    </reaction>
</comment>
<dbReference type="Gene3D" id="3.20.20.10">
    <property type="entry name" value="Alanine racemase"/>
    <property type="match status" value="1"/>
</dbReference>
<evidence type="ECO:0000256" key="6">
    <source>
        <dbReference type="PIRSR" id="PIRSR600821-50"/>
    </source>
</evidence>
<dbReference type="InterPro" id="IPR009006">
    <property type="entry name" value="Ala_racemase/Decarboxylase_C"/>
</dbReference>
<protein>
    <recommendedName>
        <fullName evidence="5">Alanine racemase</fullName>
        <ecNumber evidence="5">5.1.1.1</ecNumber>
    </recommendedName>
</protein>
<dbReference type="InterPro" id="IPR001608">
    <property type="entry name" value="Ala_racemase_N"/>
</dbReference>
<name>A0A1K2HLZ1_9NEIS</name>
<dbReference type="Pfam" id="PF00842">
    <property type="entry name" value="Ala_racemase_C"/>
    <property type="match status" value="1"/>
</dbReference>
<dbReference type="GO" id="GO:0030170">
    <property type="term" value="F:pyridoxal phosphate binding"/>
    <property type="evidence" value="ECO:0007669"/>
    <property type="project" value="UniProtKB-UniRule"/>
</dbReference>
<dbReference type="SMART" id="SM01005">
    <property type="entry name" value="Ala_racemase_C"/>
    <property type="match status" value="1"/>
</dbReference>
<reference evidence="9 10" key="1">
    <citation type="submission" date="2016-11" db="EMBL/GenBank/DDBJ databases">
        <authorList>
            <person name="Jaros S."/>
            <person name="Januszkiewicz K."/>
            <person name="Wedrychowicz H."/>
        </authorList>
    </citation>
    <scope>NUCLEOTIDE SEQUENCE [LARGE SCALE GENOMIC DNA]</scope>
    <source>
        <strain evidence="9 10">DSM 18899</strain>
    </source>
</reference>
<evidence type="ECO:0000313" key="9">
    <source>
        <dbReference type="EMBL" id="SFZ77783.1"/>
    </source>
</evidence>
<organism evidence="9 10">
    <name type="scientific">Chitinimonas taiwanensis DSM 18899</name>
    <dbReference type="NCBI Taxonomy" id="1121279"/>
    <lineage>
        <taxon>Bacteria</taxon>
        <taxon>Pseudomonadati</taxon>
        <taxon>Pseudomonadota</taxon>
        <taxon>Betaproteobacteria</taxon>
        <taxon>Neisseriales</taxon>
        <taxon>Chitinibacteraceae</taxon>
        <taxon>Chitinimonas</taxon>
    </lineage>
</organism>
<comment type="similarity">
    <text evidence="5">Belongs to the alanine racemase family.</text>
</comment>
<dbReference type="EC" id="5.1.1.1" evidence="5"/>
<evidence type="ECO:0000256" key="7">
    <source>
        <dbReference type="PIRSR" id="PIRSR600821-52"/>
    </source>
</evidence>
<dbReference type="Proteomes" id="UP000186513">
    <property type="component" value="Unassembled WGS sequence"/>
</dbReference>